<dbReference type="SUPFAM" id="SSF56219">
    <property type="entry name" value="DNase I-like"/>
    <property type="match status" value="1"/>
</dbReference>
<dbReference type="Gene3D" id="3.60.10.10">
    <property type="entry name" value="Endonuclease/exonuclease/phosphatase"/>
    <property type="match status" value="1"/>
</dbReference>
<keyword evidence="7" id="KW-0479">Metal-binding</keyword>
<evidence type="ECO:0000313" key="17">
    <source>
        <dbReference type="Proteomes" id="UP000835052"/>
    </source>
</evidence>
<organism evidence="16 17">
    <name type="scientific">Caenorhabditis auriculariae</name>
    <dbReference type="NCBI Taxonomy" id="2777116"/>
    <lineage>
        <taxon>Eukaryota</taxon>
        <taxon>Metazoa</taxon>
        <taxon>Ecdysozoa</taxon>
        <taxon>Nematoda</taxon>
        <taxon>Chromadorea</taxon>
        <taxon>Rhabditida</taxon>
        <taxon>Rhabditina</taxon>
        <taxon>Rhabditomorpha</taxon>
        <taxon>Rhabditoidea</taxon>
        <taxon>Rhabditidae</taxon>
        <taxon>Peloderinae</taxon>
        <taxon>Caenorhabditis</taxon>
    </lineage>
</organism>
<dbReference type="Proteomes" id="UP000835052">
    <property type="component" value="Unassembled WGS sequence"/>
</dbReference>
<evidence type="ECO:0000256" key="5">
    <source>
        <dbReference type="ARBA" id="ARBA00012369"/>
    </source>
</evidence>
<dbReference type="PANTHER" id="PTHR16320:SF24">
    <property type="entry name" value="PHOSPHODIESTERASE, PUTATIVE-RELATED"/>
    <property type="match status" value="1"/>
</dbReference>
<proteinExistence type="inferred from homology"/>
<evidence type="ECO:0000259" key="15">
    <source>
        <dbReference type="Pfam" id="PF03372"/>
    </source>
</evidence>
<comment type="pathway">
    <text evidence="3">Sphingolipid metabolism.</text>
</comment>
<keyword evidence="6 14" id="KW-0812">Transmembrane</keyword>
<evidence type="ECO:0000256" key="12">
    <source>
        <dbReference type="ARBA" id="ARBA00023098"/>
    </source>
</evidence>
<dbReference type="EC" id="3.1.4.12" evidence="5"/>
<dbReference type="AlphaFoldDB" id="A0A8S1GQB7"/>
<protein>
    <recommendedName>
        <fullName evidence="5">sphingomyelin phosphodiesterase</fullName>
        <ecNumber evidence="5">3.1.4.12</ecNumber>
    </recommendedName>
</protein>
<feature type="transmembrane region" description="Helical" evidence="14">
    <location>
        <begin position="386"/>
        <end position="408"/>
    </location>
</feature>
<evidence type="ECO:0000256" key="4">
    <source>
        <dbReference type="ARBA" id="ARBA00006335"/>
    </source>
</evidence>
<name>A0A8S1GQB7_9PELO</name>
<dbReference type="Pfam" id="PF03372">
    <property type="entry name" value="Exo_endo_phos"/>
    <property type="match status" value="1"/>
</dbReference>
<sequence length="659" mass="74539">MSVQEVQAYHDRRASSAERIVRKNTGAITQLRVLTLNMWCLPQPWPIGSSDRTFRLERLSEALIRERYDIVGLQELWSEKDFLRLADRIEKEYPFRHYFHSGFTGSGVCVFSRHPIVSTLTHRYSLNGFAHHIHRGDWFGGKVVGLAEVEIGDLRVNFYTTHLHAEYDRENDLYLPHRTAQSLELSQFVRHTSRGSDVVIVTGDFNMEPQDLGLRLILAQVKLCDAWRMCHEKESCSETGDALSLSECRGVVQGGTCDRPDNCYTRRSLRNKDESKRIDYVLFKSERANVKIEECEIAMNQIPCEEKNYSDHVALEARFTIQDDARQQSLSWESNRPLLIEAIGIVSGGQRRARSDRILFFIGTAACLLLILVSFFVSVFPFAFAFLRFALTVLAVFFVYQGLIGLTLERKALKAAKHEKADINVVTYSRFGLPGDEIDDRPPPTQIYVASFDDNAPEFKAFGSHSTRAALISAGVGISMTLFFFLSVFFEFDWYHHRKGVDVGALTGLVLFLGLGLLVHSQVLKGIKKNNGAHLVPFIICYATFLCLESLMILFLMGHFMSAPHSIDTRPATIYFIGLIMASIMFVQAAMLHSVTRCRNYLEKRSIFDAEMRVAEMSKSQNPAMKIVYIGPSERVDSHQAANSTPPIRTILASGDSLA</sequence>
<keyword evidence="17" id="KW-1185">Reference proteome</keyword>
<evidence type="ECO:0000256" key="8">
    <source>
        <dbReference type="ARBA" id="ARBA00022801"/>
    </source>
</evidence>
<dbReference type="GO" id="GO:0004767">
    <property type="term" value="F:sphingomyelin phosphodiesterase activity"/>
    <property type="evidence" value="ECO:0007669"/>
    <property type="project" value="UniProtKB-EC"/>
</dbReference>
<dbReference type="OrthoDB" id="387657at2759"/>
<evidence type="ECO:0000256" key="3">
    <source>
        <dbReference type="ARBA" id="ARBA00004991"/>
    </source>
</evidence>
<reference evidence="16" key="1">
    <citation type="submission" date="2020-10" db="EMBL/GenBank/DDBJ databases">
        <authorList>
            <person name="Kikuchi T."/>
        </authorList>
    </citation>
    <scope>NUCLEOTIDE SEQUENCE</scope>
    <source>
        <strain evidence="16">NKZ352</strain>
    </source>
</reference>
<keyword evidence="13 14" id="KW-0472">Membrane</keyword>
<evidence type="ECO:0000256" key="13">
    <source>
        <dbReference type="ARBA" id="ARBA00023136"/>
    </source>
</evidence>
<feature type="transmembrane region" description="Helical" evidence="14">
    <location>
        <begin position="504"/>
        <end position="523"/>
    </location>
</feature>
<comment type="subcellular location">
    <subcellularLocation>
        <location evidence="1">Membrane</location>
        <topology evidence="1">Multi-pass membrane protein</topology>
    </subcellularLocation>
</comment>
<evidence type="ECO:0000256" key="9">
    <source>
        <dbReference type="ARBA" id="ARBA00022842"/>
    </source>
</evidence>
<dbReference type="GO" id="GO:0016020">
    <property type="term" value="C:membrane"/>
    <property type="evidence" value="ECO:0007669"/>
    <property type="project" value="UniProtKB-SubCell"/>
</dbReference>
<gene>
    <name evidence="16" type="ORF">CAUJ_LOCUS722</name>
</gene>
<dbReference type="InterPro" id="IPR005135">
    <property type="entry name" value="Endo/exonuclease/phosphatase"/>
</dbReference>
<keyword evidence="12" id="KW-0443">Lipid metabolism</keyword>
<dbReference type="PANTHER" id="PTHR16320">
    <property type="entry name" value="SPHINGOMYELINASE FAMILY MEMBER"/>
    <property type="match status" value="1"/>
</dbReference>
<keyword evidence="11 14" id="KW-1133">Transmembrane helix</keyword>
<comment type="pathway">
    <text evidence="2">Lipid metabolism; sphingolipid metabolism.</text>
</comment>
<feature type="transmembrane region" description="Helical" evidence="14">
    <location>
        <begin position="358"/>
        <end position="380"/>
    </location>
</feature>
<dbReference type="InterPro" id="IPR038772">
    <property type="entry name" value="Sph/SMPD2-like"/>
</dbReference>
<evidence type="ECO:0000256" key="7">
    <source>
        <dbReference type="ARBA" id="ARBA00022723"/>
    </source>
</evidence>
<comment type="caution">
    <text evidence="16">The sequence shown here is derived from an EMBL/GenBank/DDBJ whole genome shotgun (WGS) entry which is preliminary data.</text>
</comment>
<evidence type="ECO:0000256" key="10">
    <source>
        <dbReference type="ARBA" id="ARBA00022919"/>
    </source>
</evidence>
<keyword evidence="10" id="KW-0746">Sphingolipid metabolism</keyword>
<evidence type="ECO:0000256" key="1">
    <source>
        <dbReference type="ARBA" id="ARBA00004141"/>
    </source>
</evidence>
<feature type="transmembrane region" description="Helical" evidence="14">
    <location>
        <begin position="535"/>
        <end position="560"/>
    </location>
</feature>
<comment type="similarity">
    <text evidence="4">Belongs to the neutral sphingomyelinase family.</text>
</comment>
<evidence type="ECO:0000256" key="11">
    <source>
        <dbReference type="ARBA" id="ARBA00022989"/>
    </source>
</evidence>
<feature type="domain" description="Endonuclease/exonuclease/phosphatase" evidence="15">
    <location>
        <begin position="34"/>
        <end position="312"/>
    </location>
</feature>
<dbReference type="GO" id="GO:0006665">
    <property type="term" value="P:sphingolipid metabolic process"/>
    <property type="evidence" value="ECO:0007669"/>
    <property type="project" value="UniProtKB-KW"/>
</dbReference>
<keyword evidence="9" id="KW-0460">Magnesium</keyword>
<dbReference type="GO" id="GO:0046872">
    <property type="term" value="F:metal ion binding"/>
    <property type="evidence" value="ECO:0007669"/>
    <property type="project" value="UniProtKB-KW"/>
</dbReference>
<evidence type="ECO:0000313" key="16">
    <source>
        <dbReference type="EMBL" id="CAD6184803.1"/>
    </source>
</evidence>
<dbReference type="EMBL" id="CAJGYM010000001">
    <property type="protein sequence ID" value="CAD6184803.1"/>
    <property type="molecule type" value="Genomic_DNA"/>
</dbReference>
<feature type="transmembrane region" description="Helical" evidence="14">
    <location>
        <begin position="469"/>
        <end position="492"/>
    </location>
</feature>
<accession>A0A8S1GQB7</accession>
<feature type="transmembrane region" description="Helical" evidence="14">
    <location>
        <begin position="572"/>
        <end position="595"/>
    </location>
</feature>
<evidence type="ECO:0000256" key="14">
    <source>
        <dbReference type="SAM" id="Phobius"/>
    </source>
</evidence>
<keyword evidence="8" id="KW-0378">Hydrolase</keyword>
<evidence type="ECO:0000256" key="6">
    <source>
        <dbReference type="ARBA" id="ARBA00022692"/>
    </source>
</evidence>
<dbReference type="InterPro" id="IPR036691">
    <property type="entry name" value="Endo/exonu/phosph_ase_sf"/>
</dbReference>
<evidence type="ECO:0000256" key="2">
    <source>
        <dbReference type="ARBA" id="ARBA00004760"/>
    </source>
</evidence>